<dbReference type="InterPro" id="IPR050188">
    <property type="entry name" value="RluA_PseudoU_synthase"/>
</dbReference>
<keyword evidence="1" id="KW-1133">Transmembrane helix</keyword>
<organism evidence="2 3">
    <name type="scientific">Fraxinus pennsylvanica</name>
    <dbReference type="NCBI Taxonomy" id="56036"/>
    <lineage>
        <taxon>Eukaryota</taxon>
        <taxon>Viridiplantae</taxon>
        <taxon>Streptophyta</taxon>
        <taxon>Embryophyta</taxon>
        <taxon>Tracheophyta</taxon>
        <taxon>Spermatophyta</taxon>
        <taxon>Magnoliopsida</taxon>
        <taxon>eudicotyledons</taxon>
        <taxon>Gunneridae</taxon>
        <taxon>Pentapetalae</taxon>
        <taxon>asterids</taxon>
        <taxon>lamiids</taxon>
        <taxon>Lamiales</taxon>
        <taxon>Oleaceae</taxon>
        <taxon>Oleeae</taxon>
        <taxon>Fraxinus</taxon>
    </lineage>
</organism>
<dbReference type="PANTHER" id="PTHR21600">
    <property type="entry name" value="MITOCHONDRIAL RNA PSEUDOURIDINE SYNTHASE"/>
    <property type="match status" value="1"/>
</dbReference>
<dbReference type="GO" id="GO:0003723">
    <property type="term" value="F:RNA binding"/>
    <property type="evidence" value="ECO:0007669"/>
    <property type="project" value="InterPro"/>
</dbReference>
<name>A0AAD2DU58_9LAMI</name>
<keyword evidence="3" id="KW-1185">Reference proteome</keyword>
<gene>
    <name evidence="2" type="ORF">FPE_LOCUS14902</name>
</gene>
<dbReference type="GO" id="GO:0000455">
    <property type="term" value="P:enzyme-directed rRNA pseudouridine synthesis"/>
    <property type="evidence" value="ECO:0007669"/>
    <property type="project" value="TreeGrafter"/>
</dbReference>
<dbReference type="GO" id="GO:0009982">
    <property type="term" value="F:pseudouridine synthase activity"/>
    <property type="evidence" value="ECO:0007669"/>
    <property type="project" value="InterPro"/>
</dbReference>
<dbReference type="SUPFAM" id="SSF55120">
    <property type="entry name" value="Pseudouridine synthase"/>
    <property type="match status" value="1"/>
</dbReference>
<reference evidence="2" key="1">
    <citation type="submission" date="2023-05" db="EMBL/GenBank/DDBJ databases">
        <authorList>
            <person name="Huff M."/>
        </authorList>
    </citation>
    <scope>NUCLEOTIDE SEQUENCE</scope>
</reference>
<dbReference type="Proteomes" id="UP000834106">
    <property type="component" value="Chromosome 9"/>
</dbReference>
<accession>A0AAD2DU58</accession>
<protein>
    <recommendedName>
        <fullName evidence="4">Pseudouridine synthase RsuA/RluA-like domain-containing protein</fullName>
    </recommendedName>
</protein>
<dbReference type="Gene3D" id="3.30.2350.10">
    <property type="entry name" value="Pseudouridine synthase"/>
    <property type="match status" value="1"/>
</dbReference>
<keyword evidence="1" id="KW-0812">Transmembrane</keyword>
<dbReference type="InterPro" id="IPR020103">
    <property type="entry name" value="PsdUridine_synth_cat_dom_sf"/>
</dbReference>
<sequence length="145" mass="16342">MWHDTGIRCSVSFIINSFFFSINLLLINFPSPKSPNFQGNLLSAGLLFLSSNFTLVQVEIYSGRPHQIRIHLSFIGHPMIEYAELEAWKTGDPLYVAGGQPKCFDPEVMDESFAHVGGYQRLENPVPGDCGYHLHAHRLIFPHPS</sequence>
<dbReference type="AlphaFoldDB" id="A0AAD2DU58"/>
<proteinExistence type="predicted"/>
<evidence type="ECO:0000313" key="3">
    <source>
        <dbReference type="Proteomes" id="UP000834106"/>
    </source>
</evidence>
<dbReference type="PANTHER" id="PTHR21600:SF88">
    <property type="entry name" value="RNA PSEUDOURIDINE SYNTHASE 5"/>
    <property type="match status" value="1"/>
</dbReference>
<feature type="transmembrane region" description="Helical" evidence="1">
    <location>
        <begin position="7"/>
        <end position="29"/>
    </location>
</feature>
<evidence type="ECO:0008006" key="4">
    <source>
        <dbReference type="Google" id="ProtNLM"/>
    </source>
</evidence>
<evidence type="ECO:0000256" key="1">
    <source>
        <dbReference type="SAM" id="Phobius"/>
    </source>
</evidence>
<keyword evidence="1" id="KW-0472">Membrane</keyword>
<evidence type="ECO:0000313" key="2">
    <source>
        <dbReference type="EMBL" id="CAI9767472.1"/>
    </source>
</evidence>
<feature type="transmembrane region" description="Helical" evidence="1">
    <location>
        <begin position="41"/>
        <end position="61"/>
    </location>
</feature>
<dbReference type="EMBL" id="OU503044">
    <property type="protein sequence ID" value="CAI9767472.1"/>
    <property type="molecule type" value="Genomic_DNA"/>
</dbReference>